<reference evidence="6 7" key="1">
    <citation type="submission" date="2024-09" db="EMBL/GenBank/DDBJ databases">
        <authorList>
            <person name="Sun Q."/>
            <person name="Mori K."/>
        </authorList>
    </citation>
    <scope>NUCLEOTIDE SEQUENCE [LARGE SCALE GENOMIC DNA]</scope>
    <source>
        <strain evidence="6 7">JCM 3331</strain>
    </source>
</reference>
<dbReference type="RefSeq" id="WP_345509889.1">
    <property type="nucleotide sequence ID" value="NZ_BAAAXD010000005.1"/>
</dbReference>
<evidence type="ECO:0000313" key="7">
    <source>
        <dbReference type="Proteomes" id="UP001589710"/>
    </source>
</evidence>
<evidence type="ECO:0000256" key="3">
    <source>
        <dbReference type="ARBA" id="ARBA00023163"/>
    </source>
</evidence>
<sequence length="190" mass="20720">MPRASLRENLIAAAVEQFHTRGYAATGVKDITDAAGAPKGSFYNHFESKEALAVVALERYGDTRRLEALRDRSVAPLTRLREHFEFLRDENIQAGFNRGCLVGDLAVEVADHSDAVRATTHAGLQAWTDALAFAITDAQEAGDVARTLEASTLARFVLNAWEGALISARVDRSARAFESFLTVAFGVLLR</sequence>
<dbReference type="EMBL" id="JBHMCG010000177">
    <property type="protein sequence ID" value="MFB9578464.1"/>
    <property type="molecule type" value="Genomic_DNA"/>
</dbReference>
<dbReference type="PANTHER" id="PTHR47506">
    <property type="entry name" value="TRANSCRIPTIONAL REGULATORY PROTEIN"/>
    <property type="match status" value="1"/>
</dbReference>
<dbReference type="Pfam" id="PF16925">
    <property type="entry name" value="TetR_C_13"/>
    <property type="match status" value="1"/>
</dbReference>
<dbReference type="Proteomes" id="UP001589710">
    <property type="component" value="Unassembled WGS sequence"/>
</dbReference>
<accession>A0ABV5RKS0</accession>
<dbReference type="Pfam" id="PF00440">
    <property type="entry name" value="TetR_N"/>
    <property type="match status" value="1"/>
</dbReference>
<keyword evidence="1" id="KW-0805">Transcription regulation</keyword>
<evidence type="ECO:0000256" key="4">
    <source>
        <dbReference type="PROSITE-ProRule" id="PRU00335"/>
    </source>
</evidence>
<feature type="DNA-binding region" description="H-T-H motif" evidence="4">
    <location>
        <begin position="27"/>
        <end position="46"/>
    </location>
</feature>
<dbReference type="SUPFAM" id="SSF46689">
    <property type="entry name" value="Homeodomain-like"/>
    <property type="match status" value="1"/>
</dbReference>
<name>A0ABV5RKS0_9ACTN</name>
<protein>
    <submittedName>
        <fullName evidence="6">TetR family transcriptional regulator C-terminal domain-containing protein</fullName>
    </submittedName>
</protein>
<organism evidence="6 7">
    <name type="scientific">Streptomyces yanii</name>
    <dbReference type="NCBI Taxonomy" id="78510"/>
    <lineage>
        <taxon>Bacteria</taxon>
        <taxon>Bacillati</taxon>
        <taxon>Actinomycetota</taxon>
        <taxon>Actinomycetes</taxon>
        <taxon>Kitasatosporales</taxon>
        <taxon>Streptomycetaceae</taxon>
        <taxon>Streptomyces</taxon>
    </lineage>
</organism>
<keyword evidence="7" id="KW-1185">Reference proteome</keyword>
<dbReference type="PROSITE" id="PS50977">
    <property type="entry name" value="HTH_TETR_2"/>
    <property type="match status" value="1"/>
</dbReference>
<dbReference type="InterPro" id="IPR001647">
    <property type="entry name" value="HTH_TetR"/>
</dbReference>
<dbReference type="PRINTS" id="PR00455">
    <property type="entry name" value="HTHTETR"/>
</dbReference>
<dbReference type="InterPro" id="IPR009057">
    <property type="entry name" value="Homeodomain-like_sf"/>
</dbReference>
<comment type="caution">
    <text evidence="6">The sequence shown here is derived from an EMBL/GenBank/DDBJ whole genome shotgun (WGS) entry which is preliminary data.</text>
</comment>
<dbReference type="PANTHER" id="PTHR47506:SF6">
    <property type="entry name" value="HTH-TYPE TRANSCRIPTIONAL REPRESSOR NEMR"/>
    <property type="match status" value="1"/>
</dbReference>
<evidence type="ECO:0000256" key="2">
    <source>
        <dbReference type="ARBA" id="ARBA00023125"/>
    </source>
</evidence>
<dbReference type="Gene3D" id="1.10.357.10">
    <property type="entry name" value="Tetracycline Repressor, domain 2"/>
    <property type="match status" value="1"/>
</dbReference>
<keyword evidence="2 4" id="KW-0238">DNA-binding</keyword>
<evidence type="ECO:0000313" key="6">
    <source>
        <dbReference type="EMBL" id="MFB9578464.1"/>
    </source>
</evidence>
<keyword evidence="3" id="KW-0804">Transcription</keyword>
<proteinExistence type="predicted"/>
<evidence type="ECO:0000259" key="5">
    <source>
        <dbReference type="PROSITE" id="PS50977"/>
    </source>
</evidence>
<dbReference type="SUPFAM" id="SSF48498">
    <property type="entry name" value="Tetracyclin repressor-like, C-terminal domain"/>
    <property type="match status" value="1"/>
</dbReference>
<evidence type="ECO:0000256" key="1">
    <source>
        <dbReference type="ARBA" id="ARBA00023015"/>
    </source>
</evidence>
<feature type="domain" description="HTH tetR-type" evidence="5">
    <location>
        <begin position="4"/>
        <end position="64"/>
    </location>
</feature>
<gene>
    <name evidence="6" type="ORF">ACFFTL_40930</name>
</gene>
<dbReference type="InterPro" id="IPR011075">
    <property type="entry name" value="TetR_C"/>
</dbReference>
<dbReference type="InterPro" id="IPR036271">
    <property type="entry name" value="Tet_transcr_reg_TetR-rel_C_sf"/>
</dbReference>